<keyword evidence="7" id="KW-0969">Cilium</keyword>
<dbReference type="GO" id="GO:0006614">
    <property type="term" value="P:SRP-dependent cotranslational protein targeting to membrane"/>
    <property type="evidence" value="ECO:0007669"/>
    <property type="project" value="InterPro"/>
</dbReference>
<keyword evidence="7" id="KW-0966">Cell projection</keyword>
<evidence type="ECO:0000256" key="1">
    <source>
        <dbReference type="ARBA" id="ARBA00004413"/>
    </source>
</evidence>
<dbReference type="GO" id="GO:0003924">
    <property type="term" value="F:GTPase activity"/>
    <property type="evidence" value="ECO:0007669"/>
    <property type="project" value="TreeGrafter"/>
</dbReference>
<comment type="subcellular location">
    <subcellularLocation>
        <location evidence="1">Cell membrane</location>
        <topology evidence="1">Peripheral membrane protein</topology>
        <orientation evidence="1">Cytoplasmic side</orientation>
    </subcellularLocation>
</comment>
<name>A0A7L9RUE9_9PROT</name>
<evidence type="ECO:0000313" key="8">
    <source>
        <dbReference type="Proteomes" id="UP000594001"/>
    </source>
</evidence>
<dbReference type="EMBL" id="CP054719">
    <property type="protein sequence ID" value="QOL20055.1"/>
    <property type="molecule type" value="Genomic_DNA"/>
</dbReference>
<dbReference type="AlphaFoldDB" id="A0A7L9RUE9"/>
<proteinExistence type="inferred from homology"/>
<accession>A0A7L9RUE9</accession>
<reference evidence="7 8" key="1">
    <citation type="submission" date="2020-06" db="EMBL/GenBank/DDBJ databases">
        <title>The endosymbiont of the kinetoplastid Bodo saltans is a Paracaedibacter-like alpha-proteobacterium possessing a putative toxin-antitoxin system.</title>
        <authorList>
            <person name="Midha S."/>
            <person name="Rigden D.J."/>
            <person name="Siozios S."/>
            <person name="Hurst G.D.D."/>
            <person name="Jackson A.P."/>
        </authorList>
    </citation>
    <scope>NUCLEOTIDE SEQUENCE [LARGE SCALE GENOMIC DNA]</scope>
    <source>
        <strain evidence="7">Lake Konstanz</strain>
    </source>
</reference>
<evidence type="ECO:0000256" key="5">
    <source>
        <dbReference type="ARBA" id="ARBA00023136"/>
    </source>
</evidence>
<dbReference type="InterPro" id="IPR000897">
    <property type="entry name" value="SRP54_GTPase_dom"/>
</dbReference>
<dbReference type="Proteomes" id="UP000594001">
    <property type="component" value="Chromosome"/>
</dbReference>
<dbReference type="InterPro" id="IPR027417">
    <property type="entry name" value="P-loop_NTPase"/>
</dbReference>
<keyword evidence="3" id="KW-0547">Nucleotide-binding</keyword>
<evidence type="ECO:0000256" key="4">
    <source>
        <dbReference type="ARBA" id="ARBA00023134"/>
    </source>
</evidence>
<keyword evidence="5" id="KW-0472">Membrane</keyword>
<dbReference type="GO" id="GO:0005886">
    <property type="term" value="C:plasma membrane"/>
    <property type="evidence" value="ECO:0007669"/>
    <property type="project" value="UniProtKB-SubCell"/>
</dbReference>
<comment type="similarity">
    <text evidence="2">Belongs to the GTP-binding SRP family.</text>
</comment>
<organism evidence="7 8">
    <name type="scientific">Candidatus Bodocaedibacter vickermanii</name>
    <dbReference type="NCBI Taxonomy" id="2741701"/>
    <lineage>
        <taxon>Bacteria</taxon>
        <taxon>Pseudomonadati</taxon>
        <taxon>Pseudomonadota</taxon>
        <taxon>Alphaproteobacteria</taxon>
        <taxon>Holosporales</taxon>
        <taxon>Candidatus Paracaedibacteraceae</taxon>
        <taxon>Candidatus Bodocaedibacter</taxon>
    </lineage>
</organism>
<dbReference type="GO" id="GO:0005525">
    <property type="term" value="F:GTP binding"/>
    <property type="evidence" value="ECO:0007669"/>
    <property type="project" value="UniProtKB-KW"/>
</dbReference>
<keyword evidence="8" id="KW-1185">Reference proteome</keyword>
<dbReference type="SMART" id="SM00962">
    <property type="entry name" value="SRP54"/>
    <property type="match status" value="1"/>
</dbReference>
<evidence type="ECO:0000259" key="6">
    <source>
        <dbReference type="SMART" id="SM00962"/>
    </source>
</evidence>
<evidence type="ECO:0000313" key="7">
    <source>
        <dbReference type="EMBL" id="QOL20055.1"/>
    </source>
</evidence>
<dbReference type="SUPFAM" id="SSF52540">
    <property type="entry name" value="P-loop containing nucleoside triphosphate hydrolases"/>
    <property type="match status" value="1"/>
</dbReference>
<dbReference type="KEGG" id="pbal:CPBP_00833"/>
<evidence type="ECO:0000256" key="2">
    <source>
        <dbReference type="ARBA" id="ARBA00008531"/>
    </source>
</evidence>
<dbReference type="Pfam" id="PF00448">
    <property type="entry name" value="SRP54"/>
    <property type="match status" value="1"/>
</dbReference>
<gene>
    <name evidence="7" type="primary">flhF</name>
    <name evidence="7" type="ORF">CPBP_00833</name>
</gene>
<feature type="domain" description="SRP54-type proteins GTP-binding" evidence="6">
    <location>
        <begin position="120"/>
        <end position="308"/>
    </location>
</feature>
<dbReference type="PANTHER" id="PTHR43134">
    <property type="entry name" value="SIGNAL RECOGNITION PARTICLE RECEPTOR SUBUNIT ALPHA"/>
    <property type="match status" value="1"/>
</dbReference>
<sequence length="314" mass="34437">MKLHKFTATTFTQAMNRVRKELGEDAIIVSSIEERGLFHITAAIESDFDTGRKSFDRIYESLDEHGLGELTKKQIKDLIRSLEHKIPEPSECLAASLDQILHFNPFDLENLKDGAGVSKSCPIALIGPPGAGKTACIAKLAIEATVLDLNPIVITLDAEKAGAIAQLTSFTNALAIPFEKADTKEELSEHITTHNGLVLLDTTGLNPYDDNQIAFAKEMLSHAAAIIVLVMPAGLDMQEAQDMIKVFKTLNPSYLIVTKIDMCRRFGNVMGLSIYSGLPLSYFGHSPHISSPLIPFTPIELAQMIQFKNSFLVK</sequence>
<keyword evidence="7" id="KW-0282">Flagellum</keyword>
<dbReference type="Gene3D" id="3.40.50.300">
    <property type="entry name" value="P-loop containing nucleotide triphosphate hydrolases"/>
    <property type="match status" value="1"/>
</dbReference>
<dbReference type="RefSeq" id="WP_350331609.1">
    <property type="nucleotide sequence ID" value="NZ_CP054719.1"/>
</dbReference>
<protein>
    <submittedName>
        <fullName evidence="7">Flagellar biosynthesis protein FlhF</fullName>
    </submittedName>
</protein>
<dbReference type="GO" id="GO:0005047">
    <property type="term" value="F:signal recognition particle binding"/>
    <property type="evidence" value="ECO:0007669"/>
    <property type="project" value="TreeGrafter"/>
</dbReference>
<evidence type="ECO:0000256" key="3">
    <source>
        <dbReference type="ARBA" id="ARBA00022741"/>
    </source>
</evidence>
<dbReference type="PANTHER" id="PTHR43134:SF3">
    <property type="entry name" value="FLAGELLAR BIOSYNTHESIS PROTEIN FLHF"/>
    <property type="match status" value="1"/>
</dbReference>
<keyword evidence="4" id="KW-0342">GTP-binding</keyword>